<gene>
    <name evidence="3" type="primary">kif19</name>
    <name evidence="3" type="ORF">SNAT2548_LOCUS22275</name>
</gene>
<feature type="region of interest" description="Disordered" evidence="2">
    <location>
        <begin position="814"/>
        <end position="834"/>
    </location>
</feature>
<evidence type="ECO:0000256" key="2">
    <source>
        <dbReference type="SAM" id="MobiDB-lite"/>
    </source>
</evidence>
<feature type="region of interest" description="Disordered" evidence="2">
    <location>
        <begin position="58"/>
        <end position="100"/>
    </location>
</feature>
<dbReference type="InterPro" id="IPR036869">
    <property type="entry name" value="J_dom_sf"/>
</dbReference>
<sequence length="1331" mass="146346">MPRSATPPRAVGTRGSSRSRDFVESGANQKEQTTVAQQFLQAAVDGMATGAVTVLRKTLPAGLRPAASRSPRSKSQRKEETVRRHSAHAPASTKGSARGASAFLFNEDRLQRRESSHSLSAATEAAVHAIATEILEAEEITTSAPRDEAAQSSRDLCQMLAPRTQPPDPWASSESEAESEDSKKEESSASASARLSAPAIQDEASASLSTLRSSGSGAPSAEPEGEPSEPRRSRGRERGGPRQSSPSPTDAARLHRALSQVQTCTSKGHFSEAIQACLPALHGPQEVVDIIGSLLAAWQASLKKQKRECQDAMEALVSEVTSAREKDSPEVWRLLEEIEERESEVTEEVQKRAELQQHVQALDQELRAAQNDIRAAQDRADQWRRLKDDKERELFAQIRKREDAEREVSFLRQSAWLAERTARENASLKKRLQLAEANAANQEPSALARQIAESECSPLRRCTRESRAAVKKKLMVKWHPDKQPSPEHVDLATQVMQALQNQPEWSPDLGCIWVQMRRGKLPQVLGLQLRASWASSKALELLTEEENELTQRRVEFEAWCQKEAATQEKQRQELLELRGSFSGEDSDDESFDVPSLLNTAKQLQLLQSEKMVEPSARSNLDLAVQCLSELESELVARASSWAFSGERQSLEAVRKVLGDARAQKAMSLSQQPNLTGTLPTAQLEMLKARQLQAAEAQALRRAKNLAARSGRQVLDAAVAQTNAALSDAAGICGLGRAVLNRTESKAKQLVKQALELIGRAEGAAEALASSQANAQAPAAATGSMEPHTDATPTPDVTHALSSAPLEHLLRVSQELQQQQKQMQQQMAELKQLQADAHHAAADTLTLPVEPQVNAIKTTSEESATPLDVQSSSPAPHHAKASMSLAAEVAQESKLEASESEESEEKAPELPRVGKSKRHHTLEPRDSHEEQTRAPKAHSEVEDIPRMQAPKDFPAALRGGWQGLLAKKRAETKKKPSKPDDSLGIMELMQTPKTYTAWQPDEGAAQSTAKAKAAKEDFLAAEKALDEEDGEDEKQVKTDVRSFWPEHASLAEPLAFFQFASAIQRPALSAPQVQDNLVAMLIRKFALATNSTLLMELSQEQLNKEVLQSLLQKLETESPDTGDAQDTELRKMCEAYQQESSKNLQEDLSNEVHTHYMESKAREEQKVLQREVAAREHLLQAFGSTSHRLMAAKQLIQHGATSDRDRFQQLSQEVEKLGQSQPKTELQILMSSFGNLVQQEEQVLADAVVTAVSRQEQAESHDQHELEELKSQMVKLNSSAQQASTAVKTERGKLERICTVTMKGINARHLQHEAQCVAIRSAIALVSELTLP</sequence>
<evidence type="ECO:0000256" key="1">
    <source>
        <dbReference type="SAM" id="Coils"/>
    </source>
</evidence>
<reference evidence="3" key="1">
    <citation type="submission" date="2021-02" db="EMBL/GenBank/DDBJ databases">
        <authorList>
            <person name="Dougan E. K."/>
            <person name="Rhodes N."/>
            <person name="Thang M."/>
            <person name="Chan C."/>
        </authorList>
    </citation>
    <scope>NUCLEOTIDE SEQUENCE</scope>
</reference>
<feature type="region of interest" description="Disordered" evidence="2">
    <location>
        <begin position="768"/>
        <end position="798"/>
    </location>
</feature>
<feature type="compositionally biased region" description="Low complexity" evidence="2">
    <location>
        <begin position="870"/>
        <end position="883"/>
    </location>
</feature>
<accession>A0A812QXQ9</accession>
<feature type="region of interest" description="Disordered" evidence="2">
    <location>
        <begin position="160"/>
        <end position="254"/>
    </location>
</feature>
<feature type="compositionally biased region" description="Basic and acidic residues" evidence="2">
    <location>
        <begin position="228"/>
        <end position="240"/>
    </location>
</feature>
<dbReference type="Gene3D" id="1.10.287.110">
    <property type="entry name" value="DnaJ domain"/>
    <property type="match status" value="1"/>
</dbReference>
<evidence type="ECO:0000313" key="4">
    <source>
        <dbReference type="Proteomes" id="UP000604046"/>
    </source>
</evidence>
<feature type="coiled-coil region" evidence="1">
    <location>
        <begin position="295"/>
        <end position="438"/>
    </location>
</feature>
<feature type="region of interest" description="Disordered" evidence="2">
    <location>
        <begin position="1"/>
        <end position="32"/>
    </location>
</feature>
<dbReference type="Proteomes" id="UP000604046">
    <property type="component" value="Unassembled WGS sequence"/>
</dbReference>
<dbReference type="OrthoDB" id="436581at2759"/>
<feature type="compositionally biased region" description="Low complexity" evidence="2">
    <location>
        <begin position="768"/>
        <end position="783"/>
    </location>
</feature>
<comment type="caution">
    <text evidence="3">The sequence shown here is derived from an EMBL/GenBank/DDBJ whole genome shotgun (WGS) entry which is preliminary data.</text>
</comment>
<protein>
    <submittedName>
        <fullName evidence="3">Kif19 protein</fullName>
    </submittedName>
</protein>
<feature type="compositionally biased region" description="Basic and acidic residues" evidence="2">
    <location>
        <begin position="920"/>
        <end position="944"/>
    </location>
</feature>
<feature type="region of interest" description="Disordered" evidence="2">
    <location>
        <begin position="859"/>
        <end position="948"/>
    </location>
</feature>
<dbReference type="EMBL" id="CAJNDS010002282">
    <property type="protein sequence ID" value="CAE7409603.1"/>
    <property type="molecule type" value="Genomic_DNA"/>
</dbReference>
<name>A0A812QXQ9_9DINO</name>
<keyword evidence="4" id="KW-1185">Reference proteome</keyword>
<feature type="compositionally biased region" description="Low complexity" evidence="2">
    <location>
        <begin position="204"/>
        <end position="222"/>
    </location>
</feature>
<evidence type="ECO:0000313" key="3">
    <source>
        <dbReference type="EMBL" id="CAE7409603.1"/>
    </source>
</evidence>
<proteinExistence type="predicted"/>
<organism evidence="3 4">
    <name type="scientific">Symbiodinium natans</name>
    <dbReference type="NCBI Taxonomy" id="878477"/>
    <lineage>
        <taxon>Eukaryota</taxon>
        <taxon>Sar</taxon>
        <taxon>Alveolata</taxon>
        <taxon>Dinophyceae</taxon>
        <taxon>Suessiales</taxon>
        <taxon>Symbiodiniaceae</taxon>
        <taxon>Symbiodinium</taxon>
    </lineage>
</organism>
<feature type="compositionally biased region" description="Low complexity" evidence="2">
    <location>
        <begin position="188"/>
        <end position="197"/>
    </location>
</feature>
<keyword evidence="1" id="KW-0175">Coiled coil</keyword>